<comment type="caution">
    <text evidence="1">The sequence shown here is derived from an EMBL/GenBank/DDBJ whole genome shotgun (WGS) entry which is preliminary data.</text>
</comment>
<reference evidence="1 2" key="1">
    <citation type="submission" date="2024-06" db="EMBL/GenBank/DDBJ databases">
        <title>Complete genome of Phlyctema vagabunda strain 19-DSS-EL-015.</title>
        <authorList>
            <person name="Fiorenzani C."/>
        </authorList>
    </citation>
    <scope>NUCLEOTIDE SEQUENCE [LARGE SCALE GENOMIC DNA]</scope>
    <source>
        <strain evidence="1 2">19-DSS-EL-015</strain>
    </source>
</reference>
<name>A0ABR4PV44_9HELO</name>
<organism evidence="1 2">
    <name type="scientific">Phlyctema vagabunda</name>
    <dbReference type="NCBI Taxonomy" id="108571"/>
    <lineage>
        <taxon>Eukaryota</taxon>
        <taxon>Fungi</taxon>
        <taxon>Dikarya</taxon>
        <taxon>Ascomycota</taxon>
        <taxon>Pezizomycotina</taxon>
        <taxon>Leotiomycetes</taxon>
        <taxon>Helotiales</taxon>
        <taxon>Dermateaceae</taxon>
        <taxon>Phlyctema</taxon>
    </lineage>
</organism>
<dbReference type="Proteomes" id="UP001629113">
    <property type="component" value="Unassembled WGS sequence"/>
</dbReference>
<evidence type="ECO:0000313" key="2">
    <source>
        <dbReference type="Proteomes" id="UP001629113"/>
    </source>
</evidence>
<evidence type="ECO:0000313" key="1">
    <source>
        <dbReference type="EMBL" id="KAL3427242.1"/>
    </source>
</evidence>
<keyword evidence="2" id="KW-1185">Reference proteome</keyword>
<dbReference type="EMBL" id="JBFCZG010000001">
    <property type="protein sequence ID" value="KAL3427242.1"/>
    <property type="molecule type" value="Genomic_DNA"/>
</dbReference>
<gene>
    <name evidence="1" type="ORF">PVAG01_00751</name>
</gene>
<proteinExistence type="predicted"/>
<protein>
    <submittedName>
        <fullName evidence="1">Uncharacterized protein</fullName>
    </submittedName>
</protein>
<accession>A0ABR4PV44</accession>
<sequence length="631" mass="71767">MGQPRSRAKTSNLPDRSPFSDFMGLYDIAARKTKAVLATPDLTSAFSTDSTEPEPRWNFESLKDLPTIQQPVVPLPISQTWIPSPFVPGLYPNHVESIKNRLAGTGDHKYGGSGSGFLECGQGKSLTYSGLSGWTGTGPQALGNGKNIWNAWKRAFDLWNDYYIEGRVDTKEVGKELLAVEKEQIQKRRGQNVDSANPGDASLADSEAEFLKDHPWREHVQTLDDAIRDTGPGIRGIKWVIPEPPFNGVDQDRNWEDPIENTVWMPVVCGETKPMFNWDIHTERLTSDNEHKEYPELDEHALYGGYDCSIMPTPVLRPIERYGFNRSNNERDVLHVHRVRMWDGVSNTVFNIPTKPFSDDSDLVPVDNIVQRAYRSAADELEVEGTPVYFPLNIRRIERLQISKPIDIPHIGLDLEGTANADRLLEKTKSNKLMSLGPSDIPNVSLDDPWYFTPTEQELRRQIDRSVPKHDSFKPQSYDRSLLEYEIKRDVYKYAEYFITNLDGRTLIVNGLEVRRGQVAGPLPKFAIIECPGGNVVFWWGNGGRNKGKDRGRIDYASVHKAWLTKRHEEGDADLDWKTIRRTRRSVWRSLIKVKMEKVANHEEKLDPAWAAWMEQARMEEEGLGLRGTSS</sequence>